<comment type="caution">
    <text evidence="2">The sequence shown here is derived from an EMBL/GenBank/DDBJ whole genome shotgun (WGS) entry which is preliminary data.</text>
</comment>
<proteinExistence type="predicted"/>
<dbReference type="Proteomes" id="UP000281955">
    <property type="component" value="Unassembled WGS sequence"/>
</dbReference>
<dbReference type="SUPFAM" id="SSF54427">
    <property type="entry name" value="NTF2-like"/>
    <property type="match status" value="1"/>
</dbReference>
<dbReference type="InterPro" id="IPR037401">
    <property type="entry name" value="SnoaL-like"/>
</dbReference>
<dbReference type="InterPro" id="IPR011944">
    <property type="entry name" value="Steroid_delta5-4_isomerase"/>
</dbReference>
<dbReference type="NCBIfam" id="TIGR02246">
    <property type="entry name" value="SgcJ/EcaC family oxidoreductase"/>
    <property type="match status" value="1"/>
</dbReference>
<dbReference type="RefSeq" id="WP_121193332.1">
    <property type="nucleotide sequence ID" value="NZ_RBWV01000011.1"/>
</dbReference>
<organism evidence="2 3">
    <name type="scientific">Motilibacter peucedani</name>
    <dbReference type="NCBI Taxonomy" id="598650"/>
    <lineage>
        <taxon>Bacteria</taxon>
        <taxon>Bacillati</taxon>
        <taxon>Actinomycetota</taxon>
        <taxon>Actinomycetes</taxon>
        <taxon>Motilibacterales</taxon>
        <taxon>Motilibacteraceae</taxon>
        <taxon>Motilibacter</taxon>
    </lineage>
</organism>
<dbReference type="InterPro" id="IPR032710">
    <property type="entry name" value="NTF2-like_dom_sf"/>
</dbReference>
<dbReference type="AlphaFoldDB" id="A0A420XQT2"/>
<evidence type="ECO:0000313" key="3">
    <source>
        <dbReference type="Proteomes" id="UP000281955"/>
    </source>
</evidence>
<dbReference type="Pfam" id="PF12680">
    <property type="entry name" value="SnoaL_2"/>
    <property type="match status" value="1"/>
</dbReference>
<dbReference type="EMBL" id="RBWV01000011">
    <property type="protein sequence ID" value="RKS75576.1"/>
    <property type="molecule type" value="Genomic_DNA"/>
</dbReference>
<sequence length="126" mass="13497">MGTPTDPADLNDQWCRAFNEGDLARLVQMYEPDAVLVPAPGAEPLRGHTAIEAALDAFLALGGSLRFSPRHWLVHGDIALGSITFELDGAHDSDGAPLALHGTTAEVVRRQPDGSWKYVVDHPFAG</sequence>
<name>A0A420XQT2_9ACTN</name>
<reference evidence="2 3" key="1">
    <citation type="submission" date="2018-10" db="EMBL/GenBank/DDBJ databases">
        <title>Genomic Encyclopedia of Archaeal and Bacterial Type Strains, Phase II (KMG-II): from individual species to whole genera.</title>
        <authorList>
            <person name="Goeker M."/>
        </authorList>
    </citation>
    <scope>NUCLEOTIDE SEQUENCE [LARGE SCALE GENOMIC DNA]</scope>
    <source>
        <strain evidence="2 3">RP-AC37</strain>
    </source>
</reference>
<evidence type="ECO:0000259" key="1">
    <source>
        <dbReference type="Pfam" id="PF12680"/>
    </source>
</evidence>
<accession>A0A420XQT2</accession>
<dbReference type="InParanoid" id="A0A420XQT2"/>
<feature type="domain" description="SnoaL-like" evidence="1">
    <location>
        <begin position="13"/>
        <end position="116"/>
    </location>
</feature>
<protein>
    <submittedName>
        <fullName evidence="2">Uncharacterized protein (TIGR02246 family)</fullName>
    </submittedName>
</protein>
<keyword evidence="3" id="KW-1185">Reference proteome</keyword>
<gene>
    <name evidence="2" type="ORF">CLV35_2048</name>
</gene>
<evidence type="ECO:0000313" key="2">
    <source>
        <dbReference type="EMBL" id="RKS75576.1"/>
    </source>
</evidence>
<dbReference type="OrthoDB" id="1492465at2"/>
<dbReference type="Gene3D" id="3.10.450.50">
    <property type="match status" value="1"/>
</dbReference>